<protein>
    <submittedName>
        <fullName evidence="2">C2H2-type domain-containing protein</fullName>
    </submittedName>
</protein>
<sequence>MKRLRELVGNLPIKDLFGAHNESQLILARAGLFPEGAQFKTSESLIICEAHLNELYNNFENSAHVLNRQNSRTRKQEKACSYADKHKDGKVVGTSRLLFEESRAIFHQKNNLVIQTGIPMCTAEKNDAENEWKKWKEAHPEKKFIRIPSDSFCDDDDDDKNDADYQPPSNLKKRDEKCDSLAHFAQLVGIQRATSNINLDKMTERTRSMKVTLAVKLFDKMAEVIAHDQKNDLKQDVCSKVLDINPHSPNDMEQLLRNMSQLYLEATDKTAKRHYLSYIVGIVPSSKISHYVPGISPYLYEKAIKYSQDNPTLKPEAPKREKFDAIKVENFIDFITSDAVVTGLPFGTRILKLSTTKLEIPSTLRLQKHGEIATMYAKFLEQQQKSYLLLPRSTMFHLLKVCSAKRTTAITCVDYFLSNAIDGMNLIVKVLDKWLSVGAVTQNNANILKHHLLESMQYLRTEFQINVSPTSVVASHCIKHSLSSATDSKFQTDDSDHAHEGFCDRCLKLVNTLEKIHDIAKTLKSDVEDNEIVDAAKKRDVDENLIATEAAIQSIKKLQQHFLRSIHSGNYRKDIIASLDANTALLTADWAQKYLIDYYKQTQSDYFARRGMAWHVSHCFTRVDGELAEHTFIDIIENAVQDSKTVLAILKHNLLKLKEQNINKIIVRSDNAGAYHSKEIIMSLKHIAEATGVKINHWSFSEPQSGKSSSDRKAATVKNALRAFIDKKNNIETESDFYKALTTPTALPHMTISRAKLEDTPIEPSGADATKTLTFPPIKQLFDFEVDDTFVKGRQANGIGSGFKIEFEKYKTFVQQQKLQIIETKTAEIFWNKVKSSAKVDTDDGMFTCPEEACSASFQNQQDLQSHLDIGIHDIPKENQADHAMIHFKKRLEEMIEDQTSLSRSNVVGAALSHFVGAESILTHFPRGWALADEKKSIKRFSEKQKKYMVQLFEQGLKNSKDMVRPEVAETMMKEANQLDGSPLFLATELLTKHQIKSFFGQLSKKNKLKTTKYDADVNELRKAIMEEAKKLSN</sequence>
<accession>A0AC34FM14</accession>
<dbReference type="WBParaSite" id="ES5_v2.g18329.t1">
    <property type="protein sequence ID" value="ES5_v2.g18329.t1"/>
    <property type="gene ID" value="ES5_v2.g18329"/>
</dbReference>
<evidence type="ECO:0000313" key="2">
    <source>
        <dbReference type="WBParaSite" id="ES5_v2.g18329.t1"/>
    </source>
</evidence>
<name>A0AC34FM14_9BILA</name>
<dbReference type="Proteomes" id="UP000887579">
    <property type="component" value="Unplaced"/>
</dbReference>
<reference evidence="2" key="1">
    <citation type="submission" date="2022-11" db="UniProtKB">
        <authorList>
            <consortium name="WormBaseParasite"/>
        </authorList>
    </citation>
    <scope>IDENTIFICATION</scope>
</reference>
<evidence type="ECO:0000313" key="1">
    <source>
        <dbReference type="Proteomes" id="UP000887579"/>
    </source>
</evidence>
<proteinExistence type="predicted"/>
<organism evidence="1 2">
    <name type="scientific">Panagrolaimus sp. ES5</name>
    <dbReference type="NCBI Taxonomy" id="591445"/>
    <lineage>
        <taxon>Eukaryota</taxon>
        <taxon>Metazoa</taxon>
        <taxon>Ecdysozoa</taxon>
        <taxon>Nematoda</taxon>
        <taxon>Chromadorea</taxon>
        <taxon>Rhabditida</taxon>
        <taxon>Tylenchina</taxon>
        <taxon>Panagrolaimomorpha</taxon>
        <taxon>Panagrolaimoidea</taxon>
        <taxon>Panagrolaimidae</taxon>
        <taxon>Panagrolaimus</taxon>
    </lineage>
</organism>